<proteinExistence type="predicted"/>
<keyword evidence="2" id="KW-0175">Coiled coil</keyword>
<dbReference type="GO" id="GO:0005634">
    <property type="term" value="C:nucleus"/>
    <property type="evidence" value="ECO:0007669"/>
    <property type="project" value="TreeGrafter"/>
</dbReference>
<dbReference type="GO" id="GO:0003677">
    <property type="term" value="F:DNA binding"/>
    <property type="evidence" value="ECO:0007669"/>
    <property type="project" value="UniProtKB-KW"/>
</dbReference>
<dbReference type="InterPro" id="IPR006600">
    <property type="entry name" value="HTH_CenpB_DNA-bd_dom"/>
</dbReference>
<dbReference type="Proteomes" id="UP000472372">
    <property type="component" value="Chromosome 2"/>
</dbReference>
<name>A0A6S6VW63_9PLEO</name>
<gene>
    <name evidence="5" type="ORF">PTTW11_02915</name>
    <name evidence="6" type="ORF">PTTW11_02922</name>
</gene>
<evidence type="ECO:0000256" key="2">
    <source>
        <dbReference type="SAM" id="Coils"/>
    </source>
</evidence>
<evidence type="ECO:0000313" key="7">
    <source>
        <dbReference type="Proteomes" id="UP000472372"/>
    </source>
</evidence>
<feature type="coiled-coil region" evidence="2">
    <location>
        <begin position="500"/>
        <end position="554"/>
    </location>
</feature>
<dbReference type="EMBL" id="HG992978">
    <property type="protein sequence ID" value="CAE7016215.1"/>
    <property type="molecule type" value="Genomic_DNA"/>
</dbReference>
<dbReference type="AlphaFoldDB" id="A0A6S6VW63"/>
<evidence type="ECO:0000256" key="3">
    <source>
        <dbReference type="SAM" id="MobiDB-lite"/>
    </source>
</evidence>
<organism evidence="5 7">
    <name type="scientific">Pyrenophora teres f. teres</name>
    <dbReference type="NCBI Taxonomy" id="97479"/>
    <lineage>
        <taxon>Eukaryota</taxon>
        <taxon>Fungi</taxon>
        <taxon>Dikarya</taxon>
        <taxon>Ascomycota</taxon>
        <taxon>Pezizomycotina</taxon>
        <taxon>Dothideomycetes</taxon>
        <taxon>Pleosporomycetidae</taxon>
        <taxon>Pleosporales</taxon>
        <taxon>Pleosporineae</taxon>
        <taxon>Pleosporaceae</taxon>
        <taxon>Pyrenophora</taxon>
    </lineage>
</organism>
<keyword evidence="1" id="KW-0238">DNA-binding</keyword>
<dbReference type="PANTHER" id="PTHR19303">
    <property type="entry name" value="TRANSPOSON"/>
    <property type="match status" value="1"/>
</dbReference>
<dbReference type="SMART" id="SM00674">
    <property type="entry name" value="CENPB"/>
    <property type="match status" value="1"/>
</dbReference>
<dbReference type="EMBL" id="HG992978">
    <property type="protein sequence ID" value="CAE7016160.1"/>
    <property type="molecule type" value="Genomic_DNA"/>
</dbReference>
<evidence type="ECO:0000256" key="1">
    <source>
        <dbReference type="ARBA" id="ARBA00023125"/>
    </source>
</evidence>
<dbReference type="InterPro" id="IPR050863">
    <property type="entry name" value="CenT-Element_Derived"/>
</dbReference>
<dbReference type="InterPro" id="IPR004875">
    <property type="entry name" value="DDE_SF_endonuclease_dom"/>
</dbReference>
<sequence>MDPIKAALTAIESLKPGEKLVYAQIARKYSVEPTTLARRHKGVSTSRSREAQNRQALHPQQELELLRYIQRLTRQGLPPTRAMIRNFASQITQREVGIHWVDRFVQRHPDELISKWTTSIDNNRHKADSAKKYSLYFDLLREKIEQYHVEARYIYNMDEKGFMLSAVGRSKRIFSRTSFETGKRRSTIQDGSREWITLLACICADGSYLEPALIYKSASSLIQNTWLQALDHETHQVRITSSPSSWTNNDIGLAWLKQVFDRSIKAKARSSYRLLILDGHGSHLTIDFIEYCDQNKILLAIYPPHSTHTLQPLDVVLFKPLSTAYLNEVSAFMERSQGLTSMSKRDFFPLFYRAWQASFKETTILKAFEATGLSPFNPTRQVILQRFAISPLSSDSESSALSASNWRKTEGLLRQVLKDRGDRRAQKLSQAFHRISTRKSLLEDEVKGLREALINERTRRKRGKPLLLQGPEEYQGGAVFWSPRKVKEARDRQQLQDHEAEQLQYQKAETNRLREEAKQTKAREVELRRQARAAARLVREKEKAEKAVKKASRAAAYITAKRLQKALKTSQKGKKRSLKALCKATTKKRAVVRPIGSGEPQGATIAHLVSTSRKGRVIKTPTRFL</sequence>
<dbReference type="PROSITE" id="PS51253">
    <property type="entry name" value="HTH_CENPB"/>
    <property type="match status" value="1"/>
</dbReference>
<protein>
    <submittedName>
        <fullName evidence="5">Pogo transposable element</fullName>
    </submittedName>
</protein>
<dbReference type="PANTHER" id="PTHR19303:SF74">
    <property type="entry name" value="POGO TRANSPOSABLE ELEMENT WITH KRAB DOMAIN"/>
    <property type="match status" value="1"/>
</dbReference>
<evidence type="ECO:0000313" key="5">
    <source>
        <dbReference type="EMBL" id="CAE7016160.1"/>
    </source>
</evidence>
<feature type="region of interest" description="Disordered" evidence="3">
    <location>
        <begin position="36"/>
        <end position="56"/>
    </location>
</feature>
<feature type="domain" description="HTH CENPB-type" evidence="4">
    <location>
        <begin position="49"/>
        <end position="114"/>
    </location>
</feature>
<dbReference type="Pfam" id="PF03221">
    <property type="entry name" value="HTH_Tnp_Tc5"/>
    <property type="match status" value="1"/>
</dbReference>
<dbReference type="Pfam" id="PF03184">
    <property type="entry name" value="DDE_1"/>
    <property type="match status" value="1"/>
</dbReference>
<evidence type="ECO:0000313" key="6">
    <source>
        <dbReference type="EMBL" id="CAE7016215.1"/>
    </source>
</evidence>
<evidence type="ECO:0000259" key="4">
    <source>
        <dbReference type="PROSITE" id="PS51253"/>
    </source>
</evidence>
<reference evidence="5" key="1">
    <citation type="submission" date="2021-02" db="EMBL/GenBank/DDBJ databases">
        <authorList>
            <person name="Syme A R."/>
            <person name="Syme A R."/>
            <person name="Moolhuijzen P."/>
        </authorList>
    </citation>
    <scope>NUCLEOTIDE SEQUENCE</scope>
    <source>
        <strain evidence="5">W1-1</strain>
    </source>
</reference>
<accession>A0A6S6VW63</accession>